<keyword evidence="2" id="KW-0614">Plasmid</keyword>
<feature type="transmembrane region" description="Helical" evidence="1">
    <location>
        <begin position="71"/>
        <end position="94"/>
    </location>
</feature>
<gene>
    <name evidence="2" type="ORF">Q9313_28655</name>
</gene>
<keyword evidence="1" id="KW-0472">Membrane</keyword>
<sequence length="189" mass="20063">METGEALNGLAGLVGRFADLIPPFQAMIVAACFLLGIIMAINSIRGFARASETNAAGQGSLAGASVWQPTVTLIIAVLLVSLSSAISAFLVSLFQQEETVAASEIFAYAPEMLQPLDHEQSRTVVIALLRIVQFIGLIGFIRGLFLMNKSAYRGPYSGLFGQGFTHVIGGVLAMNIVQFLGMIEALVIE</sequence>
<keyword evidence="1" id="KW-1133">Transmembrane helix</keyword>
<protein>
    <submittedName>
        <fullName evidence="2">Uncharacterized protein</fullName>
    </submittedName>
</protein>
<feature type="transmembrane region" description="Helical" evidence="1">
    <location>
        <begin position="167"/>
        <end position="188"/>
    </location>
</feature>
<dbReference type="AlphaFoldDB" id="A0AA50CRE1"/>
<feature type="transmembrane region" description="Helical" evidence="1">
    <location>
        <begin position="124"/>
        <end position="146"/>
    </location>
</feature>
<keyword evidence="1" id="KW-0812">Transmembrane</keyword>
<dbReference type="EMBL" id="CP132309">
    <property type="protein sequence ID" value="WLS01371.1"/>
    <property type="molecule type" value="Genomic_DNA"/>
</dbReference>
<proteinExistence type="predicted"/>
<dbReference type="RefSeq" id="WP_306041809.1">
    <property type="nucleotide sequence ID" value="NZ_CP132309.1"/>
</dbReference>
<organism evidence="2 3">
    <name type="scientific">Shinella sumterensis</name>
    <dbReference type="NCBI Taxonomy" id="1967501"/>
    <lineage>
        <taxon>Bacteria</taxon>
        <taxon>Pseudomonadati</taxon>
        <taxon>Pseudomonadota</taxon>
        <taxon>Alphaproteobacteria</taxon>
        <taxon>Hyphomicrobiales</taxon>
        <taxon>Rhizobiaceae</taxon>
        <taxon>Shinella</taxon>
    </lineage>
</organism>
<accession>A0AA50CRE1</accession>
<name>A0AA50CRE1_9HYPH</name>
<dbReference type="Proteomes" id="UP001234585">
    <property type="component" value="Plasmid unnamed7"/>
</dbReference>
<evidence type="ECO:0000313" key="2">
    <source>
        <dbReference type="EMBL" id="WLS01371.1"/>
    </source>
</evidence>
<evidence type="ECO:0000256" key="1">
    <source>
        <dbReference type="SAM" id="Phobius"/>
    </source>
</evidence>
<reference evidence="2 3" key="1">
    <citation type="submission" date="2023-08" db="EMBL/GenBank/DDBJ databases">
        <title>Pathogen: clinical or host-associated sample.</title>
        <authorList>
            <person name="Hergert J."/>
            <person name="Casey R."/>
            <person name="Wagner J."/>
            <person name="Young E.L."/>
            <person name="Oakeson K.F."/>
        </authorList>
    </citation>
    <scope>NUCLEOTIDE SEQUENCE [LARGE SCALE GENOMIC DNA]</scope>
    <source>
        <strain evidence="2 3">1760953</strain>
        <plasmid evidence="2 3">unnamed7</plasmid>
    </source>
</reference>
<geneLocation type="plasmid" evidence="2 3">
    <name>unnamed7</name>
</geneLocation>
<feature type="transmembrane region" description="Helical" evidence="1">
    <location>
        <begin position="20"/>
        <end position="41"/>
    </location>
</feature>
<keyword evidence="3" id="KW-1185">Reference proteome</keyword>
<evidence type="ECO:0000313" key="3">
    <source>
        <dbReference type="Proteomes" id="UP001234585"/>
    </source>
</evidence>